<evidence type="ECO:0000256" key="1">
    <source>
        <dbReference type="ARBA" id="ARBA00022574"/>
    </source>
</evidence>
<keyword evidence="6" id="KW-1185">Reference proteome</keyword>
<dbReference type="SMART" id="SM00320">
    <property type="entry name" value="WD40"/>
    <property type="match status" value="1"/>
</dbReference>
<evidence type="ECO:0000313" key="5">
    <source>
        <dbReference type="EnsemblFungi" id="PTTG_11586-t43_1-p1"/>
    </source>
</evidence>
<dbReference type="EnsemblFungi" id="PTTG_11586-t43_1">
    <property type="protein sequence ID" value="PTTG_11586-t43_1-p1"/>
    <property type="gene ID" value="PTTG_11586"/>
</dbReference>
<dbReference type="InterPro" id="IPR036322">
    <property type="entry name" value="WD40_repeat_dom_sf"/>
</dbReference>
<gene>
    <name evidence="4" type="ORF">PTTG_11586</name>
</gene>
<dbReference type="OrthoDB" id="10264588at2759"/>
<keyword evidence="2" id="KW-0677">Repeat</keyword>
<protein>
    <submittedName>
        <fullName evidence="5">WD_REPEATS_REGION domain-containing protein</fullName>
    </submittedName>
</protein>
<dbReference type="InterPro" id="IPR001680">
    <property type="entry name" value="WD40_rpt"/>
</dbReference>
<dbReference type="Gene3D" id="2.130.10.10">
    <property type="entry name" value="YVTN repeat-like/Quinoprotein amine dehydrogenase"/>
    <property type="match status" value="1"/>
</dbReference>
<dbReference type="EMBL" id="ADAS02009056">
    <property type="protein sequence ID" value="OAV84957.1"/>
    <property type="molecule type" value="Genomic_DNA"/>
</dbReference>
<dbReference type="PANTHER" id="PTHR44129">
    <property type="entry name" value="WD REPEAT-CONTAINING PROTEIN POP1"/>
    <property type="match status" value="1"/>
</dbReference>
<reference evidence="5" key="4">
    <citation type="submission" date="2025-05" db="UniProtKB">
        <authorList>
            <consortium name="EnsemblFungi"/>
        </authorList>
    </citation>
    <scope>IDENTIFICATION</scope>
    <source>
        <strain evidence="5">isolate 1-1 / race 1 (BBBD)</strain>
    </source>
</reference>
<dbReference type="Proteomes" id="UP000005240">
    <property type="component" value="Unassembled WGS sequence"/>
</dbReference>
<evidence type="ECO:0000256" key="2">
    <source>
        <dbReference type="ARBA" id="ARBA00022737"/>
    </source>
</evidence>
<dbReference type="PROSITE" id="PS50082">
    <property type="entry name" value="WD_REPEATS_2"/>
    <property type="match status" value="1"/>
</dbReference>
<proteinExistence type="predicted"/>
<dbReference type="VEuPathDB" id="FungiDB:PTTG_11586"/>
<keyword evidence="1 3" id="KW-0853">WD repeat</keyword>
<feature type="repeat" description="WD" evidence="3">
    <location>
        <begin position="56"/>
        <end position="83"/>
    </location>
</feature>
<accession>A0A0C4FED0</accession>
<dbReference type="InterPro" id="IPR015943">
    <property type="entry name" value="WD40/YVTN_repeat-like_dom_sf"/>
</dbReference>
<dbReference type="STRING" id="630390.A0A0C4FED0"/>
<name>A0A0C4FED0_PUCT1</name>
<dbReference type="InterPro" id="IPR050349">
    <property type="entry name" value="WD_LIS1/nudF_dynein_reg"/>
</dbReference>
<sequence>TARIWDLTTGETKVELRGHEHVVEIAVFAPPESTPAIREMAGIPAPTAQDARNRAPDPAFVATGSRDKTIRIWDCNSGQCLKTL</sequence>
<dbReference type="Pfam" id="PF00400">
    <property type="entry name" value="WD40"/>
    <property type="match status" value="1"/>
</dbReference>
<organism evidence="5 6">
    <name type="scientific">Puccinia triticina (isolate 1-1 / race 1 (BBBD))</name>
    <name type="common">Brown leaf rust fungus</name>
    <dbReference type="NCBI Taxonomy" id="630390"/>
    <lineage>
        <taxon>Eukaryota</taxon>
        <taxon>Fungi</taxon>
        <taxon>Dikarya</taxon>
        <taxon>Basidiomycota</taxon>
        <taxon>Pucciniomycotina</taxon>
        <taxon>Pucciniomycetes</taxon>
        <taxon>Pucciniales</taxon>
        <taxon>Pucciniaceae</taxon>
        <taxon>Puccinia</taxon>
    </lineage>
</organism>
<reference evidence="5 6" key="3">
    <citation type="journal article" date="2017" name="G3 (Bethesda)">
        <title>Comparative analysis highlights variable genome content of wheat rusts and divergence of the mating loci.</title>
        <authorList>
            <person name="Cuomo C.A."/>
            <person name="Bakkeren G."/>
            <person name="Khalil H.B."/>
            <person name="Panwar V."/>
            <person name="Joly D."/>
            <person name="Linning R."/>
            <person name="Sakthikumar S."/>
            <person name="Song X."/>
            <person name="Adiconis X."/>
            <person name="Fan L."/>
            <person name="Goldberg J.M."/>
            <person name="Levin J.Z."/>
            <person name="Young S."/>
            <person name="Zeng Q."/>
            <person name="Anikster Y."/>
            <person name="Bruce M."/>
            <person name="Wang M."/>
            <person name="Yin C."/>
            <person name="McCallum B."/>
            <person name="Szabo L.J."/>
            <person name="Hulbert S."/>
            <person name="Chen X."/>
            <person name="Fellers J.P."/>
        </authorList>
    </citation>
    <scope>NUCLEOTIDE SEQUENCE</scope>
    <source>
        <strain evidence="6">Isolate 1-1 / race 1 (BBBD)</strain>
        <strain evidence="5">isolate 1-1 / race 1 (BBBD)</strain>
    </source>
</reference>
<reference evidence="4" key="2">
    <citation type="submission" date="2016-05" db="EMBL/GenBank/DDBJ databases">
        <title>Comparative analysis highlights variable genome content of wheat rusts and divergence of the mating loci.</title>
        <authorList>
            <person name="Cuomo C.A."/>
            <person name="Bakkeren G."/>
            <person name="Szabo L."/>
            <person name="Khalil H."/>
            <person name="Joly D."/>
            <person name="Goldberg J."/>
            <person name="Young S."/>
            <person name="Zeng Q."/>
            <person name="Fellers J."/>
        </authorList>
    </citation>
    <scope>NUCLEOTIDE SEQUENCE [LARGE SCALE GENOMIC DNA]</scope>
    <source>
        <strain evidence="4">1-1 BBBD Race 1</strain>
    </source>
</reference>
<dbReference type="AlphaFoldDB" id="A0A0C4FED0"/>
<reference evidence="4" key="1">
    <citation type="submission" date="2009-11" db="EMBL/GenBank/DDBJ databases">
        <authorList>
            <consortium name="The Broad Institute Genome Sequencing Platform"/>
            <person name="Ward D."/>
            <person name="Feldgarden M."/>
            <person name="Earl A."/>
            <person name="Young S.K."/>
            <person name="Zeng Q."/>
            <person name="Koehrsen M."/>
            <person name="Alvarado L."/>
            <person name="Berlin A."/>
            <person name="Bochicchio J."/>
            <person name="Borenstein D."/>
            <person name="Chapman S.B."/>
            <person name="Chen Z."/>
            <person name="Engels R."/>
            <person name="Freedman E."/>
            <person name="Gellesch M."/>
            <person name="Goldberg J."/>
            <person name="Griggs A."/>
            <person name="Gujja S."/>
            <person name="Heilman E."/>
            <person name="Heiman D."/>
            <person name="Hepburn T."/>
            <person name="Howarth C."/>
            <person name="Jen D."/>
            <person name="Larson L."/>
            <person name="Lewis B."/>
            <person name="Mehta T."/>
            <person name="Park D."/>
            <person name="Pearson M."/>
            <person name="Roberts A."/>
            <person name="Saif S."/>
            <person name="Shea T."/>
            <person name="Shenoy N."/>
            <person name="Sisk P."/>
            <person name="Stolte C."/>
            <person name="Sykes S."/>
            <person name="Thomson T."/>
            <person name="Walk T."/>
            <person name="White J."/>
            <person name="Yandava C."/>
            <person name="Izard J."/>
            <person name="Baranova O.V."/>
            <person name="Blanton J.M."/>
            <person name="Tanner A.C."/>
            <person name="Dewhirst F.E."/>
            <person name="Haas B."/>
            <person name="Nusbaum C."/>
            <person name="Birren B."/>
        </authorList>
    </citation>
    <scope>NUCLEOTIDE SEQUENCE [LARGE SCALE GENOMIC DNA]</scope>
    <source>
        <strain evidence="4">1-1 BBBD Race 1</strain>
    </source>
</reference>
<dbReference type="SUPFAM" id="SSF50978">
    <property type="entry name" value="WD40 repeat-like"/>
    <property type="match status" value="1"/>
</dbReference>
<evidence type="ECO:0000313" key="4">
    <source>
        <dbReference type="EMBL" id="OAV84957.1"/>
    </source>
</evidence>
<evidence type="ECO:0000313" key="6">
    <source>
        <dbReference type="Proteomes" id="UP000005240"/>
    </source>
</evidence>
<evidence type="ECO:0000256" key="3">
    <source>
        <dbReference type="PROSITE-ProRule" id="PRU00221"/>
    </source>
</evidence>